<sequence>MTDVIAEPSVRLLDTDHSDIRFQEALADLFAEDGTIYIVSGYFTYQGYLAIRDDIVSFLERSRDNELITVVSPASDQFSPRIAHDLWSLDEHDQVQIYKQPRGLHAKLYIREGPNPTCLIGSANITQVAFRYNIEINVEITRESIDHPDLQPFHEWILELVETSDPLRRRDLLPPYQVGGSVANWSNKARYLPKRNVALRAIPVLLLLVFFSGMFSLLLSLI</sequence>
<reference evidence="4" key="1">
    <citation type="submission" date="2017-02" db="EMBL/GenBank/DDBJ databases">
        <title>Natronthermophilus aegyptiacus gen. nov.,sp. nov., an aerobic, extremely halophilic alkalithermophilic archaeon isolated from the athalassohaline Wadi An Natrun, Egypt.</title>
        <authorList>
            <person name="Zhao B."/>
        </authorList>
    </citation>
    <scope>NUCLEOTIDE SEQUENCE [LARGE SCALE GENOMIC DNA]</scope>
    <source>
        <strain evidence="4">JW/NM-HA 15</strain>
    </source>
</reference>
<proteinExistence type="predicted"/>
<keyword evidence="4" id="KW-1185">Reference proteome</keyword>
<keyword evidence="1" id="KW-0812">Transmembrane</keyword>
<accession>A0A2Z2HUG6</accession>
<dbReference type="GO" id="GO:0004519">
    <property type="term" value="F:endonuclease activity"/>
    <property type="evidence" value="ECO:0007669"/>
    <property type="project" value="UniProtKB-KW"/>
</dbReference>
<dbReference type="RefSeq" id="WP_086887529.1">
    <property type="nucleotide sequence ID" value="NZ_CP019893.1"/>
</dbReference>
<feature type="domain" description="Phospholipase D-like" evidence="2">
    <location>
        <begin position="35"/>
        <end position="145"/>
    </location>
</feature>
<evidence type="ECO:0000313" key="3">
    <source>
        <dbReference type="EMBL" id="ARS89147.1"/>
    </source>
</evidence>
<feature type="transmembrane region" description="Helical" evidence="1">
    <location>
        <begin position="197"/>
        <end position="219"/>
    </location>
</feature>
<keyword evidence="3" id="KW-0540">Nuclease</keyword>
<dbReference type="CDD" id="cd09117">
    <property type="entry name" value="PLDc_Bfil_DEXD_like"/>
    <property type="match status" value="1"/>
</dbReference>
<dbReference type="InterPro" id="IPR025202">
    <property type="entry name" value="PLD-like_dom"/>
</dbReference>
<keyword evidence="3" id="KW-0378">Hydrolase</keyword>
<dbReference type="KEGG" id="naj:B1756_04850"/>
<dbReference type="SUPFAM" id="SSF56024">
    <property type="entry name" value="Phospholipase D/nuclease"/>
    <property type="match status" value="1"/>
</dbReference>
<evidence type="ECO:0000259" key="2">
    <source>
        <dbReference type="Pfam" id="PF13091"/>
    </source>
</evidence>
<dbReference type="GeneID" id="32893381"/>
<dbReference type="Pfam" id="PF13091">
    <property type="entry name" value="PLDc_2"/>
    <property type="match status" value="1"/>
</dbReference>
<dbReference type="Gene3D" id="3.30.870.10">
    <property type="entry name" value="Endonuclease Chain A"/>
    <property type="match status" value="1"/>
</dbReference>
<keyword evidence="3" id="KW-0255">Endonuclease</keyword>
<keyword evidence="1" id="KW-0472">Membrane</keyword>
<dbReference type="Proteomes" id="UP000250088">
    <property type="component" value="Chromosome"/>
</dbReference>
<dbReference type="EMBL" id="CP019893">
    <property type="protein sequence ID" value="ARS89147.1"/>
    <property type="molecule type" value="Genomic_DNA"/>
</dbReference>
<evidence type="ECO:0000256" key="1">
    <source>
        <dbReference type="SAM" id="Phobius"/>
    </source>
</evidence>
<name>A0A2Z2HUG6_9EURY</name>
<organism evidence="3 4">
    <name type="scientific">Natrarchaeobaculum aegyptiacum</name>
    <dbReference type="NCBI Taxonomy" id="745377"/>
    <lineage>
        <taxon>Archaea</taxon>
        <taxon>Methanobacteriati</taxon>
        <taxon>Methanobacteriota</taxon>
        <taxon>Stenosarchaea group</taxon>
        <taxon>Halobacteria</taxon>
        <taxon>Halobacteriales</taxon>
        <taxon>Natrialbaceae</taxon>
        <taxon>Natrarchaeobaculum</taxon>
    </lineage>
</organism>
<evidence type="ECO:0000313" key="4">
    <source>
        <dbReference type="Proteomes" id="UP000250088"/>
    </source>
</evidence>
<keyword evidence="1" id="KW-1133">Transmembrane helix</keyword>
<gene>
    <name evidence="3" type="ORF">B1756_04850</name>
</gene>
<protein>
    <submittedName>
        <fullName evidence="3">NgoFVII family restriction endonuclease</fullName>
    </submittedName>
</protein>
<dbReference type="AlphaFoldDB" id="A0A2Z2HUG6"/>
<dbReference type="OrthoDB" id="169510at2157"/>